<sequence>MIMNIISTLFAVTMLSMPLLAAAQNAPQAAVIAATAPGQASIGEAVQVQGKIKSIDKKSRSVVVVGAQGNEIFMALGEGARNFDQIRVGDLVTLSYVQALALKLRKVENSGIRERTESTQAVRAKEGDKPAGAVEHTVRVVANVVAVNPKAGTVTLRGPKRTVELAVNDPAQFKEIKVGNQVEAEYVEAVALEVTAAPRK</sequence>
<dbReference type="STRING" id="281362.AT959_19935"/>
<reference evidence="2 3" key="1">
    <citation type="submission" date="2015-12" db="EMBL/GenBank/DDBJ databases">
        <title>Nitrous oxide reduction kinetics distinguish bacteria harboring typical versus atypical NosZ.</title>
        <authorList>
            <person name="Yoon S."/>
            <person name="Nissen S."/>
            <person name="Park D."/>
            <person name="Sanford R.A."/>
            <person name="Loeffler F.E."/>
        </authorList>
    </citation>
    <scope>NUCLEOTIDE SEQUENCE [LARGE SCALE GENOMIC DNA]</scope>
    <source>
        <strain evidence="2 3">ATCC BAA-841</strain>
    </source>
</reference>
<evidence type="ECO:0008006" key="4">
    <source>
        <dbReference type="Google" id="ProtNLM"/>
    </source>
</evidence>
<feature type="signal peptide" evidence="1">
    <location>
        <begin position="1"/>
        <end position="21"/>
    </location>
</feature>
<keyword evidence="3" id="KW-1185">Reference proteome</keyword>
<keyword evidence="1" id="KW-0732">Signal</keyword>
<evidence type="ECO:0000313" key="3">
    <source>
        <dbReference type="Proteomes" id="UP000070186"/>
    </source>
</evidence>
<evidence type="ECO:0000256" key="1">
    <source>
        <dbReference type="SAM" id="SignalP"/>
    </source>
</evidence>
<dbReference type="AlphaFoldDB" id="A0A133XDS2"/>
<protein>
    <recommendedName>
        <fullName evidence="4">DUF5666 domain-containing protein</fullName>
    </recommendedName>
</protein>
<feature type="chain" id="PRO_5007459296" description="DUF5666 domain-containing protein" evidence="1">
    <location>
        <begin position="22"/>
        <end position="200"/>
    </location>
</feature>
<organism evidence="2 3">
    <name type="scientific">Dechloromonas denitrificans</name>
    <dbReference type="NCBI Taxonomy" id="281362"/>
    <lineage>
        <taxon>Bacteria</taxon>
        <taxon>Pseudomonadati</taxon>
        <taxon>Pseudomonadota</taxon>
        <taxon>Betaproteobacteria</taxon>
        <taxon>Rhodocyclales</taxon>
        <taxon>Azonexaceae</taxon>
        <taxon>Dechloromonas</taxon>
    </lineage>
</organism>
<dbReference type="Proteomes" id="UP000070186">
    <property type="component" value="Unassembled WGS sequence"/>
</dbReference>
<comment type="caution">
    <text evidence="2">The sequence shown here is derived from an EMBL/GenBank/DDBJ whole genome shotgun (WGS) entry which is preliminary data.</text>
</comment>
<dbReference type="EMBL" id="LODL01000040">
    <property type="protein sequence ID" value="KXB29085.1"/>
    <property type="molecule type" value="Genomic_DNA"/>
</dbReference>
<evidence type="ECO:0000313" key="2">
    <source>
        <dbReference type="EMBL" id="KXB29085.1"/>
    </source>
</evidence>
<accession>A0A133XDS2</accession>
<proteinExistence type="predicted"/>
<name>A0A133XDS2_9RHOO</name>
<gene>
    <name evidence="2" type="ORF">AT959_19935</name>
</gene>